<feature type="compositionally biased region" description="Low complexity" evidence="4">
    <location>
        <begin position="36"/>
        <end position="54"/>
    </location>
</feature>
<dbReference type="PANTHER" id="PTHR10514">
    <property type="entry name" value="ANGIOTENSIN-CONVERTING ENZYME"/>
    <property type="match status" value="1"/>
</dbReference>
<organism evidence="6 7">
    <name type="scientific">Pendulispora albinea</name>
    <dbReference type="NCBI Taxonomy" id="2741071"/>
    <lineage>
        <taxon>Bacteria</taxon>
        <taxon>Pseudomonadati</taxon>
        <taxon>Myxococcota</taxon>
        <taxon>Myxococcia</taxon>
        <taxon>Myxococcales</taxon>
        <taxon>Sorangiineae</taxon>
        <taxon>Pendulisporaceae</taxon>
        <taxon>Pendulispora</taxon>
    </lineage>
</organism>
<evidence type="ECO:0000256" key="3">
    <source>
        <dbReference type="ARBA" id="ARBA00023180"/>
    </source>
</evidence>
<dbReference type="Proteomes" id="UP001370348">
    <property type="component" value="Chromosome"/>
</dbReference>
<feature type="signal peptide" evidence="5">
    <location>
        <begin position="1"/>
        <end position="26"/>
    </location>
</feature>
<dbReference type="CDD" id="cd06461">
    <property type="entry name" value="M2_ACE"/>
    <property type="match status" value="1"/>
</dbReference>
<keyword evidence="7" id="KW-1185">Reference proteome</keyword>
<evidence type="ECO:0000313" key="6">
    <source>
        <dbReference type="EMBL" id="WXB12991.1"/>
    </source>
</evidence>
<accession>A0ABZ2LT95</accession>
<keyword evidence="2" id="KW-1015">Disulfide bond</keyword>
<reference evidence="6 7" key="1">
    <citation type="submission" date="2021-12" db="EMBL/GenBank/DDBJ databases">
        <title>Discovery of the Pendulisporaceae a myxobacterial family with distinct sporulation behavior and unique specialized metabolism.</title>
        <authorList>
            <person name="Garcia R."/>
            <person name="Popoff A."/>
            <person name="Bader C.D."/>
            <person name="Loehr J."/>
            <person name="Walesch S."/>
            <person name="Walt C."/>
            <person name="Boldt J."/>
            <person name="Bunk B."/>
            <person name="Haeckl F.J.F.P.J."/>
            <person name="Gunesch A.P."/>
            <person name="Birkelbach J."/>
            <person name="Nuebel U."/>
            <person name="Pietschmann T."/>
            <person name="Bach T."/>
            <person name="Mueller R."/>
        </authorList>
    </citation>
    <scope>NUCLEOTIDE SEQUENCE [LARGE SCALE GENOMIC DNA]</scope>
    <source>
        <strain evidence="6 7">MSr11954</strain>
    </source>
</reference>
<evidence type="ECO:0000313" key="7">
    <source>
        <dbReference type="Proteomes" id="UP001370348"/>
    </source>
</evidence>
<protein>
    <submittedName>
        <fullName evidence="6">M2 family metallopeptidase</fullName>
    </submittedName>
</protein>
<evidence type="ECO:0000256" key="2">
    <source>
        <dbReference type="ARBA" id="ARBA00023157"/>
    </source>
</evidence>
<dbReference type="SUPFAM" id="SSF55486">
    <property type="entry name" value="Metalloproteases ('zincins'), catalytic domain"/>
    <property type="match status" value="1"/>
</dbReference>
<dbReference type="Pfam" id="PF01401">
    <property type="entry name" value="Peptidase_M2"/>
    <property type="match status" value="1"/>
</dbReference>
<dbReference type="RefSeq" id="WP_394822609.1">
    <property type="nucleotide sequence ID" value="NZ_CP089984.1"/>
</dbReference>
<dbReference type="EMBL" id="CP089984">
    <property type="protein sequence ID" value="WXB12991.1"/>
    <property type="molecule type" value="Genomic_DNA"/>
</dbReference>
<feature type="region of interest" description="Disordered" evidence="4">
    <location>
        <begin position="20"/>
        <end position="60"/>
    </location>
</feature>
<keyword evidence="3" id="KW-0325">Glycoprotein</keyword>
<dbReference type="PANTHER" id="PTHR10514:SF27">
    <property type="entry name" value="ANGIOTENSIN-CONVERTING ENZYME"/>
    <property type="match status" value="1"/>
</dbReference>
<gene>
    <name evidence="6" type="ORF">LZC94_34715</name>
</gene>
<dbReference type="InterPro" id="IPR001548">
    <property type="entry name" value="Peptidase_M2"/>
</dbReference>
<evidence type="ECO:0000256" key="5">
    <source>
        <dbReference type="SAM" id="SignalP"/>
    </source>
</evidence>
<name>A0ABZ2LT95_9BACT</name>
<evidence type="ECO:0000256" key="1">
    <source>
        <dbReference type="ARBA" id="ARBA00022729"/>
    </source>
</evidence>
<evidence type="ECO:0000256" key="4">
    <source>
        <dbReference type="SAM" id="MobiDB-lite"/>
    </source>
</evidence>
<dbReference type="PRINTS" id="PR00791">
    <property type="entry name" value="PEPDIPTASEA"/>
</dbReference>
<keyword evidence="1 5" id="KW-0732">Signal</keyword>
<dbReference type="PROSITE" id="PS52011">
    <property type="entry name" value="PEPTIDASE_M2"/>
    <property type="match status" value="1"/>
</dbReference>
<proteinExistence type="predicted"/>
<dbReference type="Gene3D" id="1.10.1370.30">
    <property type="match status" value="2"/>
</dbReference>
<sequence>MSHKVRRIAAITALSILPLACGGSPAEGPQPPPPSGAAKSEPSTSAGSSASKDAPATAEEAQRFVAQVDRDLRKRWVARDRAMWVNQNFITDDTESMAATGESDTAEYVTRAIQEATRFDKVPGIAPEVQRQLLLLKLAQIIPAPSNAKERDELAEIEAWMTGAYGKGKYRPPGGSPLAKAAGKYLKADASKAKAPAGKADTSYTLGDLSRVLSKSRSYDELAEAWTGWHSISAPMREKFARYAELGNKGAREIGFADVGALWRSGYDMPPEAFEADLERLWQQVRPLYEQLHCYTRAKLRDKYGKDKVPEQGPIPAHLLGNMWAQQWDGIYDLLEPYKGEASLDVGKSLKDKKYDATKMVKLGESFFTSLGFDALPKTFWERSLFTKPEGREVVCHASAWDVNWNDDLRIKMCIEPTEEDLITIHHELGHNYYYHQYYKLPILFQQGANDGFHEGIGDTLALSVTPQYLKGINLLTAAPDNPKANINQQMKMALDKIAFMPFGLLIDKWRWDVFSGKTPKDKYNESWWALRTKYQGVSAPGSRSEADFDPGAKYHVPASTPYTRYFLARIYQFQFHRALCKASGHTGRLDTCSIYGNKEAGKKLAAMLSMGASKPWPEALAALSGETKADASAMLEYFAPLRDYLGEQTKGMKCGW</sequence>
<feature type="chain" id="PRO_5046213403" evidence="5">
    <location>
        <begin position="27"/>
        <end position="657"/>
    </location>
</feature>